<evidence type="ECO:0000313" key="2">
    <source>
        <dbReference type="EMBL" id="MES1930107.1"/>
    </source>
</evidence>
<gene>
    <name evidence="2" type="ORF">SADO_12668</name>
</gene>
<organism evidence="2 3">
    <name type="scientific">Salinisphaera dokdonensis CL-ES53</name>
    <dbReference type="NCBI Taxonomy" id="1304272"/>
    <lineage>
        <taxon>Bacteria</taxon>
        <taxon>Pseudomonadati</taxon>
        <taxon>Pseudomonadota</taxon>
        <taxon>Gammaproteobacteria</taxon>
        <taxon>Salinisphaerales</taxon>
        <taxon>Salinisphaeraceae</taxon>
        <taxon>Salinisphaera</taxon>
    </lineage>
</organism>
<proteinExistence type="predicted"/>
<dbReference type="CDD" id="cd07821">
    <property type="entry name" value="PYR_PYL_RCAR_like"/>
    <property type="match status" value="1"/>
</dbReference>
<keyword evidence="3" id="KW-1185">Reference proteome</keyword>
<reference evidence="2 3" key="1">
    <citation type="submission" date="2013-03" db="EMBL/GenBank/DDBJ databases">
        <title>Salinisphaera dokdonensis CL-ES53 Genome Sequencing.</title>
        <authorList>
            <person name="Li C."/>
            <person name="Lai Q."/>
            <person name="Shao Z."/>
        </authorList>
    </citation>
    <scope>NUCLEOTIDE SEQUENCE [LARGE SCALE GENOMIC DNA]</scope>
    <source>
        <strain evidence="2 3">CL-ES53</strain>
    </source>
</reference>
<keyword evidence="1" id="KW-0732">Signal</keyword>
<dbReference type="RefSeq" id="WP_353112012.1">
    <property type="nucleotide sequence ID" value="NZ_APND01000004.1"/>
</dbReference>
<evidence type="ECO:0000256" key="1">
    <source>
        <dbReference type="SAM" id="SignalP"/>
    </source>
</evidence>
<protein>
    <submittedName>
        <fullName evidence="2">Bet v i allergen</fullName>
    </submittedName>
</protein>
<dbReference type="SUPFAM" id="SSF55961">
    <property type="entry name" value="Bet v1-like"/>
    <property type="match status" value="1"/>
</dbReference>
<dbReference type="Proteomes" id="UP001460888">
    <property type="component" value="Unassembled WGS sequence"/>
</dbReference>
<dbReference type="PANTHER" id="PTHR39332">
    <property type="entry name" value="BLL4707 PROTEIN"/>
    <property type="match status" value="1"/>
</dbReference>
<dbReference type="InterPro" id="IPR019587">
    <property type="entry name" value="Polyketide_cyclase/dehydratase"/>
</dbReference>
<name>A0ABV2B2K9_9GAMM</name>
<evidence type="ECO:0000313" key="3">
    <source>
        <dbReference type="Proteomes" id="UP001460888"/>
    </source>
</evidence>
<dbReference type="Pfam" id="PF10604">
    <property type="entry name" value="Polyketide_cyc2"/>
    <property type="match status" value="1"/>
</dbReference>
<feature type="chain" id="PRO_5046671298" evidence="1">
    <location>
        <begin position="30"/>
        <end position="187"/>
    </location>
</feature>
<comment type="caution">
    <text evidence="2">The sequence shown here is derived from an EMBL/GenBank/DDBJ whole genome shotgun (WGS) entry which is preliminary data.</text>
</comment>
<dbReference type="InterPro" id="IPR023393">
    <property type="entry name" value="START-like_dom_sf"/>
</dbReference>
<feature type="signal peptide" evidence="1">
    <location>
        <begin position="1"/>
        <end position="29"/>
    </location>
</feature>
<dbReference type="Gene3D" id="3.30.530.20">
    <property type="match status" value="1"/>
</dbReference>
<sequence length="187" mass="19648">MKYSAWPKTAAGLATGLALATLFAGTALAAHHEEGDNGMAAGSITVTESVAINAGPDKVWGLVRDFNGLANWHPAVQSSELTEGENNEPGAVRHLMLGDGGSINEKLTAWSDEEMQFSYEIVDGVLPVSNYASTIMVEAEGESSAKLTWKGQFDAAEGTADKDAKGVIINVYRAGLTTVRTMATGEE</sequence>
<accession>A0ABV2B2K9</accession>
<dbReference type="EMBL" id="APND01000004">
    <property type="protein sequence ID" value="MES1930107.1"/>
    <property type="molecule type" value="Genomic_DNA"/>
</dbReference>
<dbReference type="PANTHER" id="PTHR39332:SF7">
    <property type="entry name" value="SRPBCC FAMILY PROTEIN"/>
    <property type="match status" value="1"/>
</dbReference>